<dbReference type="Gene3D" id="3.40.605.10">
    <property type="entry name" value="Aldehyde Dehydrogenase, Chain A, domain 1"/>
    <property type="match status" value="1"/>
</dbReference>
<feature type="domain" description="Aldehyde dehydrogenase" evidence="1">
    <location>
        <begin position="1"/>
        <end position="53"/>
    </location>
</feature>
<evidence type="ECO:0000313" key="3">
    <source>
        <dbReference type="Proteomes" id="UP000663823"/>
    </source>
</evidence>
<dbReference type="InterPro" id="IPR016163">
    <property type="entry name" value="Ald_DH_C"/>
</dbReference>
<dbReference type="Proteomes" id="UP000663823">
    <property type="component" value="Unassembled WGS sequence"/>
</dbReference>
<comment type="caution">
    <text evidence="2">The sequence shown here is derived from an EMBL/GenBank/DDBJ whole genome shotgun (WGS) entry which is preliminary data.</text>
</comment>
<evidence type="ECO:0000313" key="2">
    <source>
        <dbReference type="EMBL" id="CAF3659028.1"/>
    </source>
</evidence>
<dbReference type="GO" id="GO:0016620">
    <property type="term" value="F:oxidoreductase activity, acting on the aldehyde or oxo group of donors, NAD or NADP as acceptor"/>
    <property type="evidence" value="ECO:0007669"/>
    <property type="project" value="InterPro"/>
</dbReference>
<accession>A0A818RTJ1</accession>
<dbReference type="AlphaFoldDB" id="A0A818RTJ1"/>
<protein>
    <recommendedName>
        <fullName evidence="1">Aldehyde dehydrogenase domain-containing protein</fullName>
    </recommendedName>
</protein>
<feature type="domain" description="Aldehyde dehydrogenase" evidence="1">
    <location>
        <begin position="69"/>
        <end position="108"/>
    </location>
</feature>
<evidence type="ECO:0000259" key="1">
    <source>
        <dbReference type="Pfam" id="PF00171"/>
    </source>
</evidence>
<dbReference type="Gene3D" id="3.40.309.10">
    <property type="entry name" value="Aldehyde Dehydrogenase, Chain A, domain 2"/>
    <property type="match status" value="1"/>
</dbReference>
<gene>
    <name evidence="2" type="ORF">OTI717_LOCUS9813</name>
</gene>
<name>A0A818RTJ1_9BILA</name>
<organism evidence="2 3">
    <name type="scientific">Rotaria sordida</name>
    <dbReference type="NCBI Taxonomy" id="392033"/>
    <lineage>
        <taxon>Eukaryota</taxon>
        <taxon>Metazoa</taxon>
        <taxon>Spiralia</taxon>
        <taxon>Gnathifera</taxon>
        <taxon>Rotifera</taxon>
        <taxon>Eurotatoria</taxon>
        <taxon>Bdelloidea</taxon>
        <taxon>Philodinida</taxon>
        <taxon>Philodinidae</taxon>
        <taxon>Rotaria</taxon>
    </lineage>
</organism>
<dbReference type="SUPFAM" id="SSF53720">
    <property type="entry name" value="ALDH-like"/>
    <property type="match status" value="1"/>
</dbReference>
<dbReference type="InterPro" id="IPR016161">
    <property type="entry name" value="Ald_DH/histidinol_DH"/>
</dbReference>
<dbReference type="EMBL" id="CAJOAX010000851">
    <property type="protein sequence ID" value="CAF3659028.1"/>
    <property type="molecule type" value="Genomic_DNA"/>
</dbReference>
<reference evidence="2" key="1">
    <citation type="submission" date="2021-02" db="EMBL/GenBank/DDBJ databases">
        <authorList>
            <person name="Nowell W R."/>
        </authorList>
    </citation>
    <scope>NUCLEOTIDE SEQUENCE</scope>
</reference>
<proteinExistence type="predicted"/>
<dbReference type="PANTHER" id="PTHR11699">
    <property type="entry name" value="ALDEHYDE DEHYDROGENASE-RELATED"/>
    <property type="match status" value="1"/>
</dbReference>
<sequence length="142" mass="15831">MLVWKLEPALACGNVIVLKPAKQTPLTALFCASVIKEAGFPPGIANSVPGNTHHRNENNSYNDIHIHTQLETILECIQSGKKVGDKGYFIRPTIFTNVKDDMKIAREENISWFQLIFPLVDPLDIFSNTIEIRIYIGIGIIG</sequence>
<dbReference type="InterPro" id="IPR015590">
    <property type="entry name" value="Aldehyde_DH_dom"/>
</dbReference>
<dbReference type="InterPro" id="IPR016162">
    <property type="entry name" value="Ald_DH_N"/>
</dbReference>
<dbReference type="Pfam" id="PF00171">
    <property type="entry name" value="Aldedh"/>
    <property type="match status" value="2"/>
</dbReference>